<dbReference type="AlphaFoldDB" id="A0AAD1VYQ7"/>
<sequence length="290" mass="31860">MLPEQYPGPWCAGGEDPRELLTGLFTQLLGDTGPPDYGMVAHRALRAPRGHGQPLDIICRLMSFPLKESLMQASRAKQTIAYLDSRVSLYQDLSTITLDDCRALRPLTQMLQEKRIRYKWVFPFRLQAKVDNTWHVMAQRCPTFSQDNQTTPGVNLKLDLRRPTGARIRPHEGGSQPVSNPETATTQRRAHRSRGINSLPPCPHWHKANHPHPQDPGNTTVCASGLSPPPPGSGLGTHGRLLPPSRSGGERPGPEEMGRLLSHTKHYLSTTTCGLWGLGGGRDGTGDNAA</sequence>
<proteinExistence type="predicted"/>
<reference evidence="2" key="1">
    <citation type="submission" date="2022-03" db="EMBL/GenBank/DDBJ databases">
        <authorList>
            <person name="Alioto T."/>
            <person name="Alioto T."/>
            <person name="Gomez Garrido J."/>
        </authorList>
    </citation>
    <scope>NUCLEOTIDE SEQUENCE</scope>
</reference>
<keyword evidence="3" id="KW-1185">Reference proteome</keyword>
<dbReference type="EMBL" id="OW240914">
    <property type="protein sequence ID" value="CAH2276874.1"/>
    <property type="molecule type" value="Genomic_DNA"/>
</dbReference>
<feature type="region of interest" description="Disordered" evidence="1">
    <location>
        <begin position="165"/>
        <end position="257"/>
    </location>
</feature>
<evidence type="ECO:0000313" key="2">
    <source>
        <dbReference type="EMBL" id="CAH2276874.1"/>
    </source>
</evidence>
<dbReference type="InterPro" id="IPR004244">
    <property type="entry name" value="Transposase_22"/>
</dbReference>
<dbReference type="Gene3D" id="3.30.250.20">
    <property type="entry name" value="L1 transposable element, C-terminal domain"/>
    <property type="match status" value="1"/>
</dbReference>
<accession>A0AAD1VYQ7</accession>
<feature type="compositionally biased region" description="Polar residues" evidence="1">
    <location>
        <begin position="176"/>
        <end position="187"/>
    </location>
</feature>
<evidence type="ECO:0000313" key="3">
    <source>
        <dbReference type="Proteomes" id="UP001295444"/>
    </source>
</evidence>
<protein>
    <submittedName>
        <fullName evidence="2">Uncharacterized protein</fullName>
    </submittedName>
</protein>
<dbReference type="Proteomes" id="UP001295444">
    <property type="component" value="Chromosome 03"/>
</dbReference>
<dbReference type="PANTHER" id="PTHR11505">
    <property type="entry name" value="L1 TRANSPOSABLE ELEMENT-RELATED"/>
    <property type="match status" value="1"/>
</dbReference>
<feature type="compositionally biased region" description="Basic and acidic residues" evidence="1">
    <location>
        <begin position="248"/>
        <end position="257"/>
    </location>
</feature>
<organism evidence="2 3">
    <name type="scientific">Pelobates cultripes</name>
    <name type="common">Western spadefoot toad</name>
    <dbReference type="NCBI Taxonomy" id="61616"/>
    <lineage>
        <taxon>Eukaryota</taxon>
        <taxon>Metazoa</taxon>
        <taxon>Chordata</taxon>
        <taxon>Craniata</taxon>
        <taxon>Vertebrata</taxon>
        <taxon>Euteleostomi</taxon>
        <taxon>Amphibia</taxon>
        <taxon>Batrachia</taxon>
        <taxon>Anura</taxon>
        <taxon>Pelobatoidea</taxon>
        <taxon>Pelobatidae</taxon>
        <taxon>Pelobates</taxon>
    </lineage>
</organism>
<gene>
    <name evidence="2" type="ORF">PECUL_23A015836</name>
</gene>
<name>A0AAD1VYQ7_PELCU</name>
<dbReference type="InterPro" id="IPR042566">
    <property type="entry name" value="L1_C"/>
</dbReference>
<evidence type="ECO:0000256" key="1">
    <source>
        <dbReference type="SAM" id="MobiDB-lite"/>
    </source>
</evidence>